<dbReference type="RefSeq" id="XP_001014993.2">
    <property type="nucleotide sequence ID" value="XM_001014993.3"/>
</dbReference>
<feature type="chain" id="PRO_5004202115" description="EGF-like domain-containing protein" evidence="1">
    <location>
        <begin position="22"/>
        <end position="580"/>
    </location>
</feature>
<organism evidence="3 4">
    <name type="scientific">Tetrahymena thermophila (strain SB210)</name>
    <dbReference type="NCBI Taxonomy" id="312017"/>
    <lineage>
        <taxon>Eukaryota</taxon>
        <taxon>Sar</taxon>
        <taxon>Alveolata</taxon>
        <taxon>Ciliophora</taxon>
        <taxon>Intramacronucleata</taxon>
        <taxon>Oligohymenophorea</taxon>
        <taxon>Hymenostomatida</taxon>
        <taxon>Tetrahymenina</taxon>
        <taxon>Tetrahymenidae</taxon>
        <taxon>Tetrahymena</taxon>
    </lineage>
</organism>
<feature type="signal peptide" evidence="1">
    <location>
        <begin position="1"/>
        <end position="21"/>
    </location>
</feature>
<dbReference type="Proteomes" id="UP000009168">
    <property type="component" value="Unassembled WGS sequence"/>
</dbReference>
<dbReference type="InParanoid" id="Q23E39"/>
<dbReference type="InterPro" id="IPR052798">
    <property type="entry name" value="Giardia_VSA"/>
</dbReference>
<gene>
    <name evidence="3" type="ORF">TTHERM_00672160</name>
</gene>
<dbReference type="EMBL" id="GG662711">
    <property type="protein sequence ID" value="EAR94748.2"/>
    <property type="molecule type" value="Genomic_DNA"/>
</dbReference>
<feature type="domain" description="EGF-like" evidence="2">
    <location>
        <begin position="187"/>
        <end position="225"/>
    </location>
</feature>
<dbReference type="PANTHER" id="PTHR23275">
    <property type="entry name" value="CABRIOLET.-RELATED"/>
    <property type="match status" value="1"/>
</dbReference>
<dbReference type="PANTHER" id="PTHR23275:SF100">
    <property type="entry name" value="EGF-LIKE DOMAIN-CONTAINING PROTEIN"/>
    <property type="match status" value="1"/>
</dbReference>
<protein>
    <recommendedName>
        <fullName evidence="2">EGF-like domain-containing protein</fullName>
    </recommendedName>
</protein>
<sequence length="580" mass="62654">MMKNLNILTITTLFLFKYVFARTLDTTFLCNPNQYWDGFQCINCQQGCSCSTTKIQDTCDGCITGYQVYNPKNITFPAGQTVCLNCAPECGTKCCFNTQSQVQVCQNCPTSYYLNNNWFCSQCLDPNCLTCNNNGVCSTCLQGYFLNQIGICQPCTGSNCLTCGSSGSCTTCQNGFYPDSTSGSCLPCNSYGSLSQNCASCQTSNPAKCSICLPFYYADGQGRCRQVAFCDNIQPVGEVCLSCADGYYQDTNGKCKMCPQFGVARCSSATTIIQCTNDKALTFDKSQCVYKISHCTAYLNTGLCKTCDTSFPFNSKGTCIQTCQLAIPNCQTCVNGSDTVAVTCTLCNAGYFIGPGGTSCISCGDLNHGGMQGCQTCVGTPFSCSLCLPGYFLDTGNICKGCTPDLKGTGCQTCQSASTCQTCLTNTFGTGGTCNLCDASCGQCTDLGYMNCKTSCSSNMYYLDNSTICRQCNYNMPGCYQCSNKSTCTQCHNSYYLSTDPALQGKQNQCQLFQGCKVKNQGISCQLCSAGYKMTYQGCQLCLTIDCTKGCTDNPTVVVIKYAKYLIYQILISLFIFFLV</sequence>
<dbReference type="HOGENOM" id="CLU_461187_0_0_1"/>
<evidence type="ECO:0000256" key="1">
    <source>
        <dbReference type="SAM" id="SignalP"/>
    </source>
</evidence>
<evidence type="ECO:0000313" key="4">
    <source>
        <dbReference type="Proteomes" id="UP000009168"/>
    </source>
</evidence>
<dbReference type="InterPro" id="IPR009030">
    <property type="entry name" value="Growth_fac_rcpt_cys_sf"/>
</dbReference>
<dbReference type="OrthoDB" id="286906at2759"/>
<dbReference type="SMART" id="SM01411">
    <property type="entry name" value="Ephrin_rec_like"/>
    <property type="match status" value="3"/>
</dbReference>
<evidence type="ECO:0000259" key="2">
    <source>
        <dbReference type="SMART" id="SM00181"/>
    </source>
</evidence>
<dbReference type="SUPFAM" id="SSF57184">
    <property type="entry name" value="Growth factor receptor domain"/>
    <property type="match status" value="3"/>
</dbReference>
<dbReference type="GeneID" id="7825911"/>
<feature type="domain" description="EGF-like" evidence="2">
    <location>
        <begin position="154"/>
        <end position="186"/>
    </location>
</feature>
<proteinExistence type="predicted"/>
<keyword evidence="1" id="KW-0732">Signal</keyword>
<evidence type="ECO:0000313" key="3">
    <source>
        <dbReference type="EMBL" id="EAR94748.2"/>
    </source>
</evidence>
<dbReference type="AlphaFoldDB" id="Q23E39"/>
<dbReference type="SMART" id="SM00181">
    <property type="entry name" value="EGF"/>
    <property type="match status" value="5"/>
</dbReference>
<dbReference type="InterPro" id="IPR000742">
    <property type="entry name" value="EGF"/>
</dbReference>
<keyword evidence="4" id="KW-1185">Reference proteome</keyword>
<feature type="domain" description="EGF-like" evidence="2">
    <location>
        <begin position="122"/>
        <end position="153"/>
    </location>
</feature>
<reference evidence="4" key="1">
    <citation type="journal article" date="2006" name="PLoS Biol.">
        <title>Macronuclear genome sequence of the ciliate Tetrahymena thermophila, a model eukaryote.</title>
        <authorList>
            <person name="Eisen J.A."/>
            <person name="Coyne R.S."/>
            <person name="Wu M."/>
            <person name="Wu D."/>
            <person name="Thiagarajan M."/>
            <person name="Wortman J.R."/>
            <person name="Badger J.H."/>
            <person name="Ren Q."/>
            <person name="Amedeo P."/>
            <person name="Jones K.M."/>
            <person name="Tallon L.J."/>
            <person name="Delcher A.L."/>
            <person name="Salzberg S.L."/>
            <person name="Silva J.C."/>
            <person name="Haas B.J."/>
            <person name="Majoros W.H."/>
            <person name="Farzad M."/>
            <person name="Carlton J.M."/>
            <person name="Smith R.K. Jr."/>
            <person name="Garg J."/>
            <person name="Pearlman R.E."/>
            <person name="Karrer K.M."/>
            <person name="Sun L."/>
            <person name="Manning G."/>
            <person name="Elde N.C."/>
            <person name="Turkewitz A.P."/>
            <person name="Asai D.J."/>
            <person name="Wilkes D.E."/>
            <person name="Wang Y."/>
            <person name="Cai H."/>
            <person name="Collins K."/>
            <person name="Stewart B.A."/>
            <person name="Lee S.R."/>
            <person name="Wilamowska K."/>
            <person name="Weinberg Z."/>
            <person name="Ruzzo W.L."/>
            <person name="Wloga D."/>
            <person name="Gaertig J."/>
            <person name="Frankel J."/>
            <person name="Tsao C.-C."/>
            <person name="Gorovsky M.A."/>
            <person name="Keeling P.J."/>
            <person name="Waller R.F."/>
            <person name="Patron N.J."/>
            <person name="Cherry J.M."/>
            <person name="Stover N.A."/>
            <person name="Krieger C.J."/>
            <person name="del Toro C."/>
            <person name="Ryder H.F."/>
            <person name="Williamson S.C."/>
            <person name="Barbeau R.A."/>
            <person name="Hamilton E.P."/>
            <person name="Orias E."/>
        </authorList>
    </citation>
    <scope>NUCLEOTIDE SEQUENCE [LARGE SCALE GENOMIC DNA]</scope>
    <source>
        <strain evidence="4">SB210</strain>
    </source>
</reference>
<dbReference type="InterPro" id="IPR006212">
    <property type="entry name" value="Furin_repeat"/>
</dbReference>
<dbReference type="Gene3D" id="2.10.220.10">
    <property type="entry name" value="Hormone Receptor, Insulin-like Growth Factor Receptor 1, Chain A, domain 2"/>
    <property type="match status" value="1"/>
</dbReference>
<name>Q23E39_TETTS</name>
<feature type="domain" description="EGF-like" evidence="2">
    <location>
        <begin position="362"/>
        <end position="400"/>
    </location>
</feature>
<dbReference type="SMART" id="SM00261">
    <property type="entry name" value="FU"/>
    <property type="match status" value="5"/>
</dbReference>
<dbReference type="OMA" id="NICKGCT"/>
<accession>Q23E39</accession>
<feature type="domain" description="EGF-like" evidence="2">
    <location>
        <begin position="322"/>
        <end position="361"/>
    </location>
</feature>
<dbReference type="KEGG" id="tet:TTHERM_00672160"/>